<protein>
    <recommendedName>
        <fullName evidence="5">Coiled-coil-helix-coiled-coil-helix domain-containing protein 7</fullName>
    </recommendedName>
</protein>
<keyword evidence="2" id="KW-0496">Mitochondrion</keyword>
<organism evidence="6 12">
    <name type="scientific">Petromyzon marinus</name>
    <name type="common">Sea lamprey</name>
    <dbReference type="NCBI Taxonomy" id="7757"/>
    <lineage>
        <taxon>Eukaryota</taxon>
        <taxon>Metazoa</taxon>
        <taxon>Chordata</taxon>
        <taxon>Craniata</taxon>
        <taxon>Vertebrata</taxon>
        <taxon>Cyclostomata</taxon>
        <taxon>Hyperoartia</taxon>
        <taxon>Petromyzontiformes</taxon>
        <taxon>Petromyzontidae</taxon>
        <taxon>Petromyzon</taxon>
    </lineage>
</organism>
<sequence>MSKLRKLRDVDINPCLEETDASRKCMEQNAYDRDVCTQYFLQYRNCRTFWNKIIVRRRGEGVEPAIPTAEERKRILEELGQIPY</sequence>
<dbReference type="RefSeq" id="XP_032808783.1">
    <property type="nucleotide sequence ID" value="XM_032952892.1"/>
</dbReference>
<proteinExistence type="inferred from homology"/>
<accession>A0AAJ7T1U9</accession>
<reference evidence="7 8" key="1">
    <citation type="submission" date="2025-04" db="UniProtKB">
        <authorList>
            <consortium name="RefSeq"/>
        </authorList>
    </citation>
    <scope>IDENTIFICATION</scope>
    <source>
        <tissue evidence="7 8">Sperm</tissue>
    </source>
</reference>
<dbReference type="PANTHER" id="PTHR46811:SF1">
    <property type="entry name" value="COILED-COIL-HELIX-COILED-COIL-HELIX DOMAIN-CONTAINING PROTEIN 7"/>
    <property type="match status" value="1"/>
</dbReference>
<dbReference type="SUPFAM" id="SSF47072">
    <property type="entry name" value="Cysteine alpha-hairpin motif"/>
    <property type="match status" value="1"/>
</dbReference>
<dbReference type="RefSeq" id="XP_032808784.1">
    <property type="nucleotide sequence ID" value="XM_032952893.1"/>
</dbReference>
<evidence type="ECO:0000313" key="6">
    <source>
        <dbReference type="Proteomes" id="UP001318040"/>
    </source>
</evidence>
<comment type="subcellular location">
    <subcellularLocation>
        <location evidence="1">Mitochondrion intermembrane space</location>
    </subcellularLocation>
</comment>
<dbReference type="InterPro" id="IPR051040">
    <property type="entry name" value="COX23"/>
</dbReference>
<dbReference type="RefSeq" id="XP_032808780.1">
    <property type="nucleotide sequence ID" value="XM_032952889.1"/>
</dbReference>
<dbReference type="AlphaFoldDB" id="A0AAJ7T1U9"/>
<dbReference type="RefSeq" id="XP_032808781.1">
    <property type="nucleotide sequence ID" value="XM_032952890.1"/>
</dbReference>
<dbReference type="RefSeq" id="XP_032808786.1">
    <property type="nucleotide sequence ID" value="XM_032952895.1"/>
</dbReference>
<dbReference type="Proteomes" id="UP001318040">
    <property type="component" value="Chromosome 12"/>
</dbReference>
<evidence type="ECO:0000313" key="12">
    <source>
        <dbReference type="RefSeq" id="XP_032808786.1"/>
    </source>
</evidence>
<evidence type="ECO:0000313" key="8">
    <source>
        <dbReference type="RefSeq" id="XP_032808781.1"/>
    </source>
</evidence>
<dbReference type="CTD" id="79145"/>
<dbReference type="PANTHER" id="PTHR46811">
    <property type="entry name" value="COILED-COIL-HELIX-COILED-COIL-HELIX DOMAIN-CONTAINING PROTEIN 7"/>
    <property type="match status" value="1"/>
</dbReference>
<evidence type="ECO:0000256" key="4">
    <source>
        <dbReference type="ARBA" id="ARBA00038205"/>
    </source>
</evidence>
<evidence type="ECO:0000313" key="9">
    <source>
        <dbReference type="RefSeq" id="XP_032808783.1"/>
    </source>
</evidence>
<keyword evidence="6" id="KW-1185">Reference proteome</keyword>
<dbReference type="PROSITE" id="PS51808">
    <property type="entry name" value="CHCH"/>
    <property type="match status" value="1"/>
</dbReference>
<evidence type="ECO:0000256" key="5">
    <source>
        <dbReference type="ARBA" id="ARBA00039509"/>
    </source>
</evidence>
<dbReference type="GeneID" id="116941630"/>
<keyword evidence="3" id="KW-1015">Disulfide bond</keyword>
<dbReference type="InterPro" id="IPR009069">
    <property type="entry name" value="Cys_alpha_HP_mot_SF"/>
</dbReference>
<evidence type="ECO:0000256" key="2">
    <source>
        <dbReference type="ARBA" id="ARBA00023128"/>
    </source>
</evidence>
<name>A0AAJ7T1U9_PETMA</name>
<evidence type="ECO:0000256" key="3">
    <source>
        <dbReference type="ARBA" id="ARBA00023157"/>
    </source>
</evidence>
<evidence type="ECO:0000313" key="7">
    <source>
        <dbReference type="RefSeq" id="XP_032808780.1"/>
    </source>
</evidence>
<evidence type="ECO:0000313" key="11">
    <source>
        <dbReference type="RefSeq" id="XP_032808785.1"/>
    </source>
</evidence>
<evidence type="ECO:0000256" key="1">
    <source>
        <dbReference type="ARBA" id="ARBA00004569"/>
    </source>
</evidence>
<dbReference type="GO" id="GO:0033108">
    <property type="term" value="P:mitochondrial respiratory chain complex assembly"/>
    <property type="evidence" value="ECO:0007669"/>
    <property type="project" value="TreeGrafter"/>
</dbReference>
<comment type="similarity">
    <text evidence="4">Belongs to the CHCHD7 family.</text>
</comment>
<dbReference type="GO" id="GO:0005758">
    <property type="term" value="C:mitochondrial intermembrane space"/>
    <property type="evidence" value="ECO:0007669"/>
    <property type="project" value="UniProtKB-SubCell"/>
</dbReference>
<dbReference type="KEGG" id="pmrn:116941630"/>
<dbReference type="RefSeq" id="XP_032808785.1">
    <property type="nucleotide sequence ID" value="XM_032952894.1"/>
</dbReference>
<gene>
    <name evidence="7 8 9 10 11 12" type="primary">CHCHD7</name>
</gene>
<evidence type="ECO:0000313" key="10">
    <source>
        <dbReference type="RefSeq" id="XP_032808784.1"/>
    </source>
</evidence>